<dbReference type="RefSeq" id="WP_058447881.1">
    <property type="nucleotide sequence ID" value="NZ_CAAAHT010000005.1"/>
</dbReference>
<dbReference type="Proteomes" id="UP000251942">
    <property type="component" value="Unassembled WGS sequence"/>
</dbReference>
<dbReference type="AlphaFoldDB" id="A0A0W0TIM8"/>
<dbReference type="STRING" id="453.Lfee_3089"/>
<evidence type="ECO:0000313" key="2">
    <source>
        <dbReference type="EMBL" id="SPX60007.1"/>
    </source>
</evidence>
<evidence type="ECO:0000313" key="3">
    <source>
        <dbReference type="Proteomes" id="UP000054698"/>
    </source>
</evidence>
<dbReference type="EMBL" id="UASS01000005">
    <property type="protein sequence ID" value="SPX60007.1"/>
    <property type="molecule type" value="Genomic_DNA"/>
</dbReference>
<name>A0A0W0TIM8_9GAMM</name>
<keyword evidence="3" id="KW-1185">Reference proteome</keyword>
<organism evidence="1 3">
    <name type="scientific">Legionella feeleii</name>
    <dbReference type="NCBI Taxonomy" id="453"/>
    <lineage>
        <taxon>Bacteria</taxon>
        <taxon>Pseudomonadati</taxon>
        <taxon>Pseudomonadota</taxon>
        <taxon>Gammaproteobacteria</taxon>
        <taxon>Legionellales</taxon>
        <taxon>Legionellaceae</taxon>
        <taxon>Legionella</taxon>
    </lineage>
</organism>
<sequence>MPTPEETKQEQIKALAAKKDEGALQALLQNEQRAKQQQMKEELNSIGRDKRRARGKDYWEKVNKNADALMTDGMKGYNDWVSGMNNIVNSLMDLAMAMSLDPIGDSDYAAVGMLKFVAEAGNDLVLKPLVSLVPYNKEIGQFAEGVGALVSNTVGNTRVGSALGLGTRVPDVKFSVNVDDEGHLVSCATKDGEPFGEAEQMRFDAGLVAWAKTHGYTNQPDPNHPGKVVLKQTESLGGQPPTDAIMTTALFKELSEGRAPNQPANTDLKSFMEGRYNINMKYEPPQEPTPGMTI</sequence>
<reference evidence="1 3" key="1">
    <citation type="submission" date="2015-11" db="EMBL/GenBank/DDBJ databases">
        <title>Genomic analysis of 38 Legionella species identifies large and diverse effector repertoires.</title>
        <authorList>
            <person name="Burstein D."/>
            <person name="Amaro F."/>
            <person name="Zusman T."/>
            <person name="Lifshitz Z."/>
            <person name="Cohen O."/>
            <person name="Gilbert J.A."/>
            <person name="Pupko T."/>
            <person name="Shuman H.A."/>
            <person name="Segal G."/>
        </authorList>
    </citation>
    <scope>NUCLEOTIDE SEQUENCE [LARGE SCALE GENOMIC DNA]</scope>
    <source>
        <strain evidence="1 3">WO-44C</strain>
    </source>
</reference>
<accession>A0A0W0TIM8</accession>
<proteinExistence type="predicted"/>
<dbReference type="PATRIC" id="fig|453.4.peg.3370"/>
<dbReference type="OrthoDB" id="5633784at2"/>
<evidence type="ECO:0000313" key="4">
    <source>
        <dbReference type="Proteomes" id="UP000251942"/>
    </source>
</evidence>
<gene>
    <name evidence="1" type="ORF">Lfee_3089</name>
    <name evidence="2" type="ORF">NCTC12022_00723</name>
</gene>
<reference evidence="2 4" key="2">
    <citation type="submission" date="2018-06" db="EMBL/GenBank/DDBJ databases">
        <authorList>
            <consortium name="Pathogen Informatics"/>
            <person name="Doyle S."/>
        </authorList>
    </citation>
    <scope>NUCLEOTIDE SEQUENCE [LARGE SCALE GENOMIC DNA]</scope>
    <source>
        <strain evidence="2 4">NCTC12022</strain>
    </source>
</reference>
<protein>
    <recommendedName>
        <fullName evidence="5">Membrane-associated HD superfamily hydrolase</fullName>
    </recommendedName>
</protein>
<evidence type="ECO:0008006" key="5">
    <source>
        <dbReference type="Google" id="ProtNLM"/>
    </source>
</evidence>
<dbReference type="EMBL" id="LNYB01000085">
    <property type="protein sequence ID" value="KTC95424.1"/>
    <property type="molecule type" value="Genomic_DNA"/>
</dbReference>
<evidence type="ECO:0000313" key="1">
    <source>
        <dbReference type="EMBL" id="KTC95424.1"/>
    </source>
</evidence>
<dbReference type="Proteomes" id="UP000054698">
    <property type="component" value="Unassembled WGS sequence"/>
</dbReference>